<protein>
    <submittedName>
        <fullName evidence="4">Uncharacterized protein</fullName>
    </submittedName>
</protein>
<dbReference type="InParanoid" id="D7FJS1"/>
<accession>D7FJS1</accession>
<dbReference type="OMA" id="LMSGPIQ"/>
<keyword evidence="3" id="KW-1133">Transmembrane helix</keyword>
<sequence>MVCLTTVALGFLAVPTIVWLVTYFVPLLLVAVLPPQNLKKKYGAKWALVTGGGSGIGKALVEELALQGLNVVIVSMDDQFLADTFALVSSKFPGQEFRKVGATFSPGVDYMDKIKAVTSDINVQCVFNNAGFIVTGFYESSAEGKQMANLECNATAAAKISHHFVGRMIREKQKGCVVFTSSVAAYCPTPFSAMYGATKAFLSNLAASLSVEVRCKGIDVLSVHPSPVASQFYSNLDHTIELMDKAKESAVPPNVLPREILKSIGRVVWRDIGGMAVGVRVGTKMLSYNFLATAFSMVGPYLPDYKKNDVGR</sequence>
<keyword evidence="3" id="KW-0812">Transmembrane</keyword>
<evidence type="ECO:0000256" key="2">
    <source>
        <dbReference type="ARBA" id="ARBA00023002"/>
    </source>
</evidence>
<evidence type="ECO:0000313" key="5">
    <source>
        <dbReference type="Proteomes" id="UP000002630"/>
    </source>
</evidence>
<dbReference type="PANTHER" id="PTHR43899">
    <property type="entry name" value="RH59310P"/>
    <property type="match status" value="1"/>
</dbReference>
<dbReference type="PANTHER" id="PTHR43899:SF4">
    <property type="entry name" value="17 BETA-HYDROXYSTEROID DEHYDROGENASE TYPE 3"/>
    <property type="match status" value="1"/>
</dbReference>
<dbReference type="Pfam" id="PF00106">
    <property type="entry name" value="adh_short"/>
    <property type="match status" value="1"/>
</dbReference>
<dbReference type="GO" id="GO:0005783">
    <property type="term" value="C:endoplasmic reticulum"/>
    <property type="evidence" value="ECO:0007669"/>
    <property type="project" value="UniProtKB-SubCell"/>
</dbReference>
<dbReference type="InterPro" id="IPR020904">
    <property type="entry name" value="Sc_DH/Rdtase_CS"/>
</dbReference>
<proteinExistence type="predicted"/>
<organism evidence="4 5">
    <name type="scientific">Ectocarpus siliculosus</name>
    <name type="common">Brown alga</name>
    <name type="synonym">Conferva siliculosa</name>
    <dbReference type="NCBI Taxonomy" id="2880"/>
    <lineage>
        <taxon>Eukaryota</taxon>
        <taxon>Sar</taxon>
        <taxon>Stramenopiles</taxon>
        <taxon>Ochrophyta</taxon>
        <taxon>PX clade</taxon>
        <taxon>Phaeophyceae</taxon>
        <taxon>Ectocarpales</taxon>
        <taxon>Ectocarpaceae</taxon>
        <taxon>Ectocarpus</taxon>
    </lineage>
</organism>
<evidence type="ECO:0000313" key="4">
    <source>
        <dbReference type="EMBL" id="CBJ29173.1"/>
    </source>
</evidence>
<dbReference type="SUPFAM" id="SSF51735">
    <property type="entry name" value="NAD(P)-binding Rossmann-fold domains"/>
    <property type="match status" value="1"/>
</dbReference>
<dbReference type="InterPro" id="IPR036291">
    <property type="entry name" value="NAD(P)-bd_dom_sf"/>
</dbReference>
<dbReference type="EMBL" id="FN649741">
    <property type="protein sequence ID" value="CBJ29173.1"/>
    <property type="molecule type" value="Genomic_DNA"/>
</dbReference>
<dbReference type="OrthoDB" id="1393670at2759"/>
<feature type="transmembrane region" description="Helical" evidence="3">
    <location>
        <begin position="6"/>
        <end position="33"/>
    </location>
</feature>
<dbReference type="AlphaFoldDB" id="D7FJS1"/>
<dbReference type="eggNOG" id="ENOG502QS5G">
    <property type="taxonomic scope" value="Eukaryota"/>
</dbReference>
<keyword evidence="3" id="KW-0472">Membrane</keyword>
<dbReference type="GO" id="GO:0016491">
    <property type="term" value="F:oxidoreductase activity"/>
    <property type="evidence" value="ECO:0007669"/>
    <property type="project" value="UniProtKB-KW"/>
</dbReference>
<dbReference type="InterPro" id="IPR051019">
    <property type="entry name" value="VLCFA-Steroid_DH"/>
</dbReference>
<dbReference type="PRINTS" id="PR00081">
    <property type="entry name" value="GDHRDH"/>
</dbReference>
<dbReference type="Gene3D" id="3.40.50.720">
    <property type="entry name" value="NAD(P)-binding Rossmann-like Domain"/>
    <property type="match status" value="1"/>
</dbReference>
<evidence type="ECO:0000256" key="1">
    <source>
        <dbReference type="ARBA" id="ARBA00004240"/>
    </source>
</evidence>
<comment type="subcellular location">
    <subcellularLocation>
        <location evidence="1">Endoplasmic reticulum</location>
    </subcellularLocation>
</comment>
<dbReference type="InterPro" id="IPR002347">
    <property type="entry name" value="SDR_fam"/>
</dbReference>
<evidence type="ECO:0000256" key="3">
    <source>
        <dbReference type="SAM" id="Phobius"/>
    </source>
</evidence>
<dbReference type="EMBL" id="FN647972">
    <property type="protein sequence ID" value="CBJ29173.1"/>
    <property type="molecule type" value="Genomic_DNA"/>
</dbReference>
<name>D7FJS1_ECTSI</name>
<dbReference type="PROSITE" id="PS00061">
    <property type="entry name" value="ADH_SHORT"/>
    <property type="match status" value="1"/>
</dbReference>
<keyword evidence="5" id="KW-1185">Reference proteome</keyword>
<gene>
    <name evidence="4" type="ORF">Esi_0136_0045</name>
</gene>
<keyword evidence="2" id="KW-0560">Oxidoreductase</keyword>
<reference evidence="4 5" key="1">
    <citation type="journal article" date="2010" name="Nature">
        <title>The Ectocarpus genome and the independent evolution of multicellularity in brown algae.</title>
        <authorList>
            <person name="Cock J.M."/>
            <person name="Sterck L."/>
            <person name="Rouze P."/>
            <person name="Scornet D."/>
            <person name="Allen A.E."/>
            <person name="Amoutzias G."/>
            <person name="Anthouard V."/>
            <person name="Artiguenave F."/>
            <person name="Aury J.M."/>
            <person name="Badger J.H."/>
            <person name="Beszteri B."/>
            <person name="Billiau K."/>
            <person name="Bonnet E."/>
            <person name="Bothwell J.H."/>
            <person name="Bowler C."/>
            <person name="Boyen C."/>
            <person name="Brownlee C."/>
            <person name="Carrano C.J."/>
            <person name="Charrier B."/>
            <person name="Cho G.Y."/>
            <person name="Coelho S.M."/>
            <person name="Collen J."/>
            <person name="Corre E."/>
            <person name="Da Silva C."/>
            <person name="Delage L."/>
            <person name="Delaroque N."/>
            <person name="Dittami S.M."/>
            <person name="Doulbeau S."/>
            <person name="Elias M."/>
            <person name="Farnham G."/>
            <person name="Gachon C.M."/>
            <person name="Gschloessl B."/>
            <person name="Heesch S."/>
            <person name="Jabbari K."/>
            <person name="Jubin C."/>
            <person name="Kawai H."/>
            <person name="Kimura K."/>
            <person name="Kloareg B."/>
            <person name="Kupper F.C."/>
            <person name="Lang D."/>
            <person name="Le Bail A."/>
            <person name="Leblanc C."/>
            <person name="Lerouge P."/>
            <person name="Lohr M."/>
            <person name="Lopez P.J."/>
            <person name="Martens C."/>
            <person name="Maumus F."/>
            <person name="Michel G."/>
            <person name="Miranda-Saavedra D."/>
            <person name="Morales J."/>
            <person name="Moreau H."/>
            <person name="Motomura T."/>
            <person name="Nagasato C."/>
            <person name="Napoli C.A."/>
            <person name="Nelson D.R."/>
            <person name="Nyvall-Collen P."/>
            <person name="Peters A.F."/>
            <person name="Pommier C."/>
            <person name="Potin P."/>
            <person name="Poulain J."/>
            <person name="Quesneville H."/>
            <person name="Read B."/>
            <person name="Rensing S.A."/>
            <person name="Ritter A."/>
            <person name="Rousvoal S."/>
            <person name="Samanta M."/>
            <person name="Samson G."/>
            <person name="Schroeder D.C."/>
            <person name="Segurens B."/>
            <person name="Strittmatter M."/>
            <person name="Tonon T."/>
            <person name="Tregear J.W."/>
            <person name="Valentin K."/>
            <person name="von Dassow P."/>
            <person name="Yamagishi T."/>
            <person name="Van de Peer Y."/>
            <person name="Wincker P."/>
        </authorList>
    </citation>
    <scope>NUCLEOTIDE SEQUENCE [LARGE SCALE GENOMIC DNA]</scope>
    <source>
        <strain evidence="5">Ec32 / CCAP1310/4</strain>
    </source>
</reference>
<dbReference type="Proteomes" id="UP000002630">
    <property type="component" value="Linkage Group LG16"/>
</dbReference>